<accession>A0A2H3D6N2</accession>
<reference evidence="2" key="1">
    <citation type="journal article" date="2017" name="Nat. Ecol. Evol.">
        <title>Genome expansion and lineage-specific genetic innovations in the forest pathogenic fungi Armillaria.</title>
        <authorList>
            <person name="Sipos G."/>
            <person name="Prasanna A.N."/>
            <person name="Walter M.C."/>
            <person name="O'Connor E."/>
            <person name="Balint B."/>
            <person name="Krizsan K."/>
            <person name="Kiss B."/>
            <person name="Hess J."/>
            <person name="Varga T."/>
            <person name="Slot J."/>
            <person name="Riley R."/>
            <person name="Boka B."/>
            <person name="Rigling D."/>
            <person name="Barry K."/>
            <person name="Lee J."/>
            <person name="Mihaltcheva S."/>
            <person name="LaButti K."/>
            <person name="Lipzen A."/>
            <person name="Waldron R."/>
            <person name="Moloney N.M."/>
            <person name="Sperisen C."/>
            <person name="Kredics L."/>
            <person name="Vagvoelgyi C."/>
            <person name="Patrignani A."/>
            <person name="Fitzpatrick D."/>
            <person name="Nagy I."/>
            <person name="Doyle S."/>
            <person name="Anderson J.B."/>
            <person name="Grigoriev I.V."/>
            <person name="Gueldener U."/>
            <person name="Muensterkoetter M."/>
            <person name="Nagy L.G."/>
        </authorList>
    </citation>
    <scope>NUCLEOTIDE SEQUENCE [LARGE SCALE GENOMIC DNA]</scope>
    <source>
        <strain evidence="2">Ar21-2</strain>
    </source>
</reference>
<keyword evidence="2" id="KW-1185">Reference proteome</keyword>
<dbReference type="InParanoid" id="A0A2H3D6N2"/>
<evidence type="ECO:0000313" key="1">
    <source>
        <dbReference type="EMBL" id="PBK90905.1"/>
    </source>
</evidence>
<evidence type="ECO:0000313" key="2">
    <source>
        <dbReference type="Proteomes" id="UP000217790"/>
    </source>
</evidence>
<proteinExistence type="predicted"/>
<dbReference type="Proteomes" id="UP000217790">
    <property type="component" value="Unassembled WGS sequence"/>
</dbReference>
<name>A0A2H3D6N2_ARMGA</name>
<gene>
    <name evidence="1" type="ORF">ARMGADRAFT_1110805</name>
</gene>
<dbReference type="AlphaFoldDB" id="A0A2H3D6N2"/>
<dbReference type="OrthoDB" id="10530194at2759"/>
<protein>
    <submittedName>
        <fullName evidence="1">Uncharacterized protein</fullName>
    </submittedName>
</protein>
<sequence>MYVALKDELIRDTSFKQGRHAPRVIDPIDPVTHWMGRMKITVLTILHVSLSTYASDDVILIVQTLKVLLDAECLPASNCVARLRGCRVAGHTKLAETRSQDLLPRHSYGLLGTSTSYDTRYEQVGPFLTSKASNSLSHSFRQLQWFQPYPSANEEDNKKLALSWRCGKWLYYVSAASLLIDFNQPVTMVLSMMHKTRAVSSDGTGAR</sequence>
<organism evidence="1 2">
    <name type="scientific">Armillaria gallica</name>
    <name type="common">Bulbous honey fungus</name>
    <name type="synonym">Armillaria bulbosa</name>
    <dbReference type="NCBI Taxonomy" id="47427"/>
    <lineage>
        <taxon>Eukaryota</taxon>
        <taxon>Fungi</taxon>
        <taxon>Dikarya</taxon>
        <taxon>Basidiomycota</taxon>
        <taxon>Agaricomycotina</taxon>
        <taxon>Agaricomycetes</taxon>
        <taxon>Agaricomycetidae</taxon>
        <taxon>Agaricales</taxon>
        <taxon>Marasmiineae</taxon>
        <taxon>Physalacriaceae</taxon>
        <taxon>Armillaria</taxon>
    </lineage>
</organism>
<dbReference type="EMBL" id="KZ293663">
    <property type="protein sequence ID" value="PBK90905.1"/>
    <property type="molecule type" value="Genomic_DNA"/>
</dbReference>